<name>A0A109BKN2_HYPSL</name>
<dbReference type="PANTHER" id="PTHR30632">
    <property type="entry name" value="MOLYBDATE-BINDING PERIPLASMIC PROTEIN"/>
    <property type="match status" value="1"/>
</dbReference>
<dbReference type="Proteomes" id="UP000059074">
    <property type="component" value="Unassembled WGS sequence"/>
</dbReference>
<dbReference type="SUPFAM" id="SSF53850">
    <property type="entry name" value="Periplasmic binding protein-like II"/>
    <property type="match status" value="1"/>
</dbReference>
<dbReference type="EMBL" id="LMTR01000033">
    <property type="protein sequence ID" value="KWT70235.1"/>
    <property type="molecule type" value="Genomic_DNA"/>
</dbReference>
<evidence type="ECO:0000256" key="2">
    <source>
        <dbReference type="ARBA" id="ARBA00022723"/>
    </source>
</evidence>
<dbReference type="PATRIC" id="fig|121290.4.peg.2260"/>
<dbReference type="NCBIfam" id="TIGR01256">
    <property type="entry name" value="modA"/>
    <property type="match status" value="1"/>
</dbReference>
<dbReference type="STRING" id="121290.APY04_1060"/>
<protein>
    <submittedName>
        <fullName evidence="6">Molybdenum ABC transporter, periplasmic molybdenum-binding protein ModA</fullName>
    </submittedName>
</protein>
<reference evidence="6 7" key="1">
    <citation type="submission" date="2015-10" db="EMBL/GenBank/DDBJ databases">
        <title>Transcriptomic analysis of a linuron degrading triple-species bacterial consortium.</title>
        <authorList>
            <person name="Albers P."/>
        </authorList>
    </citation>
    <scope>NUCLEOTIDE SEQUENCE [LARGE SCALE GENOMIC DNA]</scope>
    <source>
        <strain evidence="6 7">WDL6</strain>
    </source>
</reference>
<organism evidence="6 7">
    <name type="scientific">Hyphomicrobium sulfonivorans</name>
    <dbReference type="NCBI Taxonomy" id="121290"/>
    <lineage>
        <taxon>Bacteria</taxon>
        <taxon>Pseudomonadati</taxon>
        <taxon>Pseudomonadota</taxon>
        <taxon>Alphaproteobacteria</taxon>
        <taxon>Hyphomicrobiales</taxon>
        <taxon>Hyphomicrobiaceae</taxon>
        <taxon>Hyphomicrobium</taxon>
    </lineage>
</organism>
<dbReference type="GO" id="GO:0030973">
    <property type="term" value="F:molybdate ion binding"/>
    <property type="evidence" value="ECO:0007669"/>
    <property type="project" value="InterPro"/>
</dbReference>
<keyword evidence="7" id="KW-1185">Reference proteome</keyword>
<feature type="signal peptide" evidence="5">
    <location>
        <begin position="1"/>
        <end position="36"/>
    </location>
</feature>
<dbReference type="AlphaFoldDB" id="A0A109BKN2"/>
<evidence type="ECO:0000256" key="4">
    <source>
        <dbReference type="PIRSR" id="PIRSR004846-1"/>
    </source>
</evidence>
<dbReference type="RefSeq" id="WP_068460371.1">
    <property type="nucleotide sequence ID" value="NZ_LMTR01000033.1"/>
</dbReference>
<feature type="binding site" evidence="4">
    <location>
        <position position="202"/>
    </location>
    <ligand>
        <name>molybdate</name>
        <dbReference type="ChEBI" id="CHEBI:36264"/>
    </ligand>
</feature>
<dbReference type="PANTHER" id="PTHR30632:SF14">
    <property type="entry name" value="TUNGSTATE_MOLYBDATE_CHROMATE-BINDING PROTEIN MODA"/>
    <property type="match status" value="1"/>
</dbReference>
<evidence type="ECO:0000256" key="3">
    <source>
        <dbReference type="ARBA" id="ARBA00022729"/>
    </source>
</evidence>
<sequence>MSAFESNPALKFCGALLRPALVSLLAFVSVSTAAIARDDKAATSPSAETQQQVVPTVAAAASLRYALEEIAARYTKATGKHVKLTFGATGNLVHQIEAGAPFQVLFAADDKSVKKLAAGGNTDGEPVVFAQGELSVAAAKASPVAIDSELKGLREALAAGKVKSIAIANPETAPYGRAGREALEASGLLKEADPLIVTGENIGQTATFVSTGAADVGFIARSLAVSKELEPLINSASVNPEWYKPINHGMAVVKGASPDAKAFADFVRGPEGRGVLEANGFSVPKS</sequence>
<accession>A0A109BKN2</accession>
<dbReference type="GO" id="GO:0015689">
    <property type="term" value="P:molybdate ion transport"/>
    <property type="evidence" value="ECO:0007669"/>
    <property type="project" value="InterPro"/>
</dbReference>
<comment type="similarity">
    <text evidence="1">Belongs to the bacterial solute-binding protein ModA family.</text>
</comment>
<dbReference type="GO" id="GO:0046872">
    <property type="term" value="F:metal ion binding"/>
    <property type="evidence" value="ECO:0007669"/>
    <property type="project" value="UniProtKB-KW"/>
</dbReference>
<dbReference type="OrthoDB" id="9785015at2"/>
<dbReference type="InterPro" id="IPR050682">
    <property type="entry name" value="ModA/WtpA"/>
</dbReference>
<evidence type="ECO:0000256" key="5">
    <source>
        <dbReference type="SAM" id="SignalP"/>
    </source>
</evidence>
<evidence type="ECO:0000313" key="6">
    <source>
        <dbReference type="EMBL" id="KWT70235.1"/>
    </source>
</evidence>
<proteinExistence type="inferred from homology"/>
<evidence type="ECO:0000256" key="1">
    <source>
        <dbReference type="ARBA" id="ARBA00009175"/>
    </source>
</evidence>
<keyword evidence="2 4" id="KW-0479">Metal-binding</keyword>
<evidence type="ECO:0000313" key="7">
    <source>
        <dbReference type="Proteomes" id="UP000059074"/>
    </source>
</evidence>
<dbReference type="InterPro" id="IPR044084">
    <property type="entry name" value="AvModA-like_subst-bd"/>
</dbReference>
<feature type="binding site" evidence="4">
    <location>
        <position position="89"/>
    </location>
    <ligand>
        <name>molybdate</name>
        <dbReference type="ChEBI" id="CHEBI:36264"/>
    </ligand>
</feature>
<comment type="caution">
    <text evidence="6">The sequence shown here is derived from an EMBL/GenBank/DDBJ whole genome shotgun (WGS) entry which is preliminary data.</text>
</comment>
<dbReference type="InterPro" id="IPR005950">
    <property type="entry name" value="ModA"/>
</dbReference>
<feature type="chain" id="PRO_5007132661" evidence="5">
    <location>
        <begin position="37"/>
        <end position="286"/>
    </location>
</feature>
<dbReference type="Gene3D" id="3.40.190.10">
    <property type="entry name" value="Periplasmic binding protein-like II"/>
    <property type="match status" value="2"/>
</dbReference>
<dbReference type="Pfam" id="PF13531">
    <property type="entry name" value="SBP_bac_11"/>
    <property type="match status" value="1"/>
</dbReference>
<feature type="binding site" evidence="4">
    <location>
        <position position="62"/>
    </location>
    <ligand>
        <name>molybdate</name>
        <dbReference type="ChEBI" id="CHEBI:36264"/>
    </ligand>
</feature>
<dbReference type="CDD" id="cd13539">
    <property type="entry name" value="PBP2_AvModA"/>
    <property type="match status" value="1"/>
</dbReference>
<dbReference type="PIRSF" id="PIRSF004846">
    <property type="entry name" value="ModA"/>
    <property type="match status" value="1"/>
</dbReference>
<keyword evidence="3 5" id="KW-0732">Signal</keyword>
<keyword evidence="4" id="KW-0500">Molybdenum</keyword>
<gene>
    <name evidence="6" type="ORF">APY04_1060</name>
</gene>